<keyword evidence="8 16" id="KW-0808">Transferase</keyword>
<evidence type="ECO:0000259" key="18">
    <source>
        <dbReference type="PROSITE" id="PS50089"/>
    </source>
</evidence>
<feature type="compositionally biased region" description="Polar residues" evidence="17">
    <location>
        <begin position="443"/>
        <end position="452"/>
    </location>
</feature>
<dbReference type="InterPro" id="IPR001841">
    <property type="entry name" value="Znf_RING"/>
</dbReference>
<dbReference type="UniPathway" id="UPA00143"/>
<dbReference type="GO" id="GO:0008270">
    <property type="term" value="F:zinc ion binding"/>
    <property type="evidence" value="ECO:0007669"/>
    <property type="project" value="UniProtKB-KW"/>
</dbReference>
<evidence type="ECO:0000256" key="2">
    <source>
        <dbReference type="ARBA" id="ARBA00004514"/>
    </source>
</evidence>
<evidence type="ECO:0000256" key="4">
    <source>
        <dbReference type="ARBA" id="ARBA00007997"/>
    </source>
</evidence>
<comment type="subunit">
    <text evidence="16">Component of the ribosome quality control complex (RQC).</text>
</comment>
<evidence type="ECO:0000256" key="13">
    <source>
        <dbReference type="ARBA" id="ARBA00022833"/>
    </source>
</evidence>
<dbReference type="Pfam" id="PF22958">
    <property type="entry name" value="Ltn1_1st"/>
    <property type="match status" value="2"/>
</dbReference>
<keyword evidence="13 16" id="KW-0862">Zinc</keyword>
<protein>
    <recommendedName>
        <fullName evidence="6 16">E3 ubiquitin-protein ligase listerin</fullName>
        <ecNumber evidence="5 16">2.3.2.27</ecNumber>
    </recommendedName>
    <alternativeName>
        <fullName evidence="16">RING-type E3 ubiquitin transferase listerin</fullName>
    </alternativeName>
</protein>
<evidence type="ECO:0000256" key="15">
    <source>
        <dbReference type="PROSITE-ProRule" id="PRU00175"/>
    </source>
</evidence>
<dbReference type="InterPro" id="IPR054477">
    <property type="entry name" value="LTN1_E3_ligase_6th"/>
</dbReference>
<dbReference type="GO" id="GO:1990112">
    <property type="term" value="C:RQC complex"/>
    <property type="evidence" value="ECO:0007669"/>
    <property type="project" value="UniProtKB-UniRule"/>
</dbReference>
<feature type="region of interest" description="Disordered" evidence="17">
    <location>
        <begin position="1"/>
        <end position="45"/>
    </location>
</feature>
<dbReference type="InterPro" id="IPR016024">
    <property type="entry name" value="ARM-type_fold"/>
</dbReference>
<keyword evidence="7" id="KW-0963">Cytoplasm</keyword>
<dbReference type="OMA" id="QWITSDE"/>
<dbReference type="Pfam" id="PF22999">
    <property type="entry name" value="LTN1_E3_ligase_6th"/>
    <property type="match status" value="1"/>
</dbReference>
<accession>A0A0D2NIP9</accession>
<reference evidence="20" key="1">
    <citation type="submission" date="2014-04" db="EMBL/GenBank/DDBJ databases">
        <title>Evolutionary Origins and Diversification of the Mycorrhizal Mutualists.</title>
        <authorList>
            <consortium name="DOE Joint Genome Institute"/>
            <consortium name="Mycorrhizal Genomics Consortium"/>
            <person name="Kohler A."/>
            <person name="Kuo A."/>
            <person name="Nagy L.G."/>
            <person name="Floudas D."/>
            <person name="Copeland A."/>
            <person name="Barry K.W."/>
            <person name="Cichocki N."/>
            <person name="Veneault-Fourrey C."/>
            <person name="LaButti K."/>
            <person name="Lindquist E.A."/>
            <person name="Lipzen A."/>
            <person name="Lundell T."/>
            <person name="Morin E."/>
            <person name="Murat C."/>
            <person name="Riley R."/>
            <person name="Ohm R."/>
            <person name="Sun H."/>
            <person name="Tunlid A."/>
            <person name="Henrissat B."/>
            <person name="Grigoriev I.V."/>
            <person name="Hibbett D.S."/>
            <person name="Martin F."/>
        </authorList>
    </citation>
    <scope>NUCLEOTIDE SEQUENCE [LARGE SCALE GENOMIC DNA]</scope>
    <source>
        <strain evidence="20">FD-334 SS-4</strain>
    </source>
</reference>
<comment type="function">
    <text evidence="16">E3 ubiquitin-protein ligase. Component of the ribosome quality control complex (RQC), a ribosome-associated complex that mediates ubiquitination and extraction of incompletely synthesized nascent chains for proteasomal degradation.</text>
</comment>
<feature type="compositionally biased region" description="Acidic residues" evidence="17">
    <location>
        <begin position="428"/>
        <end position="439"/>
    </location>
</feature>
<evidence type="ECO:0000256" key="5">
    <source>
        <dbReference type="ARBA" id="ARBA00012483"/>
    </source>
</evidence>
<comment type="function">
    <text evidence="14">E3 ubiquitin-protein ligase component of the ribosome quality control complex (RQC), a ribosome-associated complex that mediates ubiquitination and extraction of incompletely synthesized nascent chains for proteasomal degradation. Mediates ubiquitination of proteins derived from mRNAs lacking stop codons (non-stop proteins) and other translation arrest products induced by poly-lysine sequences and tandem rare codons. Ubiquitination leads to CDC48 recruitment for extraction and degradation of the incomplete translation product. May indirectly play a role in chromatin function and transcription.</text>
</comment>
<evidence type="ECO:0000256" key="11">
    <source>
        <dbReference type="ARBA" id="ARBA00022771"/>
    </source>
</evidence>
<dbReference type="InterPro" id="IPR039795">
    <property type="entry name" value="LTN1/Rkr1"/>
</dbReference>
<feature type="compositionally biased region" description="Basic and acidic residues" evidence="17">
    <location>
        <begin position="273"/>
        <end position="287"/>
    </location>
</feature>
<keyword evidence="11 15" id="KW-0863">Zinc-finger</keyword>
<dbReference type="FunFam" id="3.30.40.10:FF:000038">
    <property type="entry name" value="E3 ubiquitin-protein ligase listerin"/>
    <property type="match status" value="1"/>
</dbReference>
<dbReference type="GO" id="GO:0005829">
    <property type="term" value="C:cytosol"/>
    <property type="evidence" value="ECO:0007669"/>
    <property type="project" value="UniProtKB-SubCell"/>
</dbReference>
<comment type="similarity">
    <text evidence="4 16">Belongs to the LTN1 family.</text>
</comment>
<comment type="pathway">
    <text evidence="3 16">Protein modification; protein ubiquitination.</text>
</comment>
<dbReference type="SUPFAM" id="SSF57850">
    <property type="entry name" value="RING/U-box"/>
    <property type="match status" value="1"/>
</dbReference>
<dbReference type="EMBL" id="KN817585">
    <property type="protein sequence ID" value="KJA18764.1"/>
    <property type="molecule type" value="Genomic_DNA"/>
</dbReference>
<dbReference type="PANTHER" id="PTHR12389:SF0">
    <property type="entry name" value="E3 UBIQUITIN-PROTEIN LIGASE LISTERIN"/>
    <property type="match status" value="1"/>
</dbReference>
<dbReference type="GO" id="GO:0061630">
    <property type="term" value="F:ubiquitin protein ligase activity"/>
    <property type="evidence" value="ECO:0007669"/>
    <property type="project" value="UniProtKB-UniRule"/>
</dbReference>
<evidence type="ECO:0000256" key="6">
    <source>
        <dbReference type="ARBA" id="ARBA00017157"/>
    </source>
</evidence>
<dbReference type="SUPFAM" id="SSF48371">
    <property type="entry name" value="ARM repeat"/>
    <property type="match status" value="1"/>
</dbReference>
<evidence type="ECO:0000256" key="3">
    <source>
        <dbReference type="ARBA" id="ARBA00004906"/>
    </source>
</evidence>
<dbReference type="Gene3D" id="3.30.40.10">
    <property type="entry name" value="Zinc/RING finger domain, C3HC4 (zinc finger)"/>
    <property type="match status" value="1"/>
</dbReference>
<feature type="compositionally biased region" description="Polar residues" evidence="17">
    <location>
        <begin position="1"/>
        <end position="13"/>
    </location>
</feature>
<keyword evidence="9 16" id="KW-0479">Metal-binding</keyword>
<gene>
    <name evidence="19" type="ORF">HYPSUDRAFT_44931</name>
</gene>
<dbReference type="Pfam" id="PF23009">
    <property type="entry name" value="UBC_like"/>
    <property type="match status" value="1"/>
</dbReference>
<dbReference type="Proteomes" id="UP000054270">
    <property type="component" value="Unassembled WGS sequence"/>
</dbReference>
<evidence type="ECO:0000313" key="19">
    <source>
        <dbReference type="EMBL" id="KJA18764.1"/>
    </source>
</evidence>
<keyword evidence="10" id="KW-0677">Repeat</keyword>
<evidence type="ECO:0000256" key="10">
    <source>
        <dbReference type="ARBA" id="ARBA00022737"/>
    </source>
</evidence>
<name>A0A0D2NIP9_HYPSF</name>
<dbReference type="InterPro" id="IPR054478">
    <property type="entry name" value="LTN1_UBC"/>
</dbReference>
<dbReference type="PROSITE" id="PS50089">
    <property type="entry name" value="ZF_RING_2"/>
    <property type="match status" value="1"/>
</dbReference>
<dbReference type="GO" id="GO:1990116">
    <property type="term" value="P:ribosome-associated ubiquitin-dependent protein catabolic process"/>
    <property type="evidence" value="ECO:0007669"/>
    <property type="project" value="UniProtKB-UniRule"/>
</dbReference>
<dbReference type="OrthoDB" id="6108at2759"/>
<proteinExistence type="inferred from homology"/>
<evidence type="ECO:0000313" key="20">
    <source>
        <dbReference type="Proteomes" id="UP000054270"/>
    </source>
</evidence>
<evidence type="ECO:0000256" key="14">
    <source>
        <dbReference type="ARBA" id="ARBA00055150"/>
    </source>
</evidence>
<feature type="region of interest" description="Disordered" evidence="17">
    <location>
        <begin position="425"/>
        <end position="452"/>
    </location>
</feature>
<dbReference type="GO" id="GO:0043023">
    <property type="term" value="F:ribosomal large subunit binding"/>
    <property type="evidence" value="ECO:0007669"/>
    <property type="project" value="TreeGrafter"/>
</dbReference>
<dbReference type="STRING" id="945553.A0A0D2NIP9"/>
<evidence type="ECO:0000256" key="9">
    <source>
        <dbReference type="ARBA" id="ARBA00022723"/>
    </source>
</evidence>
<keyword evidence="12 16" id="KW-0833">Ubl conjugation pathway</keyword>
<evidence type="ECO:0000256" key="12">
    <source>
        <dbReference type="ARBA" id="ARBA00022786"/>
    </source>
</evidence>
<evidence type="ECO:0000256" key="17">
    <source>
        <dbReference type="SAM" id="MobiDB-lite"/>
    </source>
</evidence>
<dbReference type="SMART" id="SM01197">
    <property type="entry name" value="FANCL_C"/>
    <property type="match status" value="1"/>
</dbReference>
<comment type="catalytic activity">
    <reaction evidence="1 16">
        <text>S-ubiquitinyl-[E2 ubiquitin-conjugating enzyme]-L-cysteine + [acceptor protein]-L-lysine = [E2 ubiquitin-conjugating enzyme]-L-cysteine + N(6)-ubiquitinyl-[acceptor protein]-L-lysine.</text>
        <dbReference type="EC" id="2.3.2.27"/>
    </reaction>
</comment>
<dbReference type="InterPro" id="IPR054476">
    <property type="entry name" value="Ltn1_N"/>
</dbReference>
<sequence>MVKGNAKSSATSGTRKKHLKKHAPADEPPKEKKVKGKGKKSEPRVKMYIHPVKPAPVQPDPLETTGLAHTLPADLLVVLRNISKKAQVTKTRALEELQSAWVNQCLKEGRESLITDTLVDMLPVWLHHVSALFVNPSRRVRVLSASLHAALLQIPPVRDQILSLLRESLPESQLESILGTWCLAAHDVDRQVSTAATKVWKEIISNQESLTTLLFTDKLRSLVSTFVQRVALDPTGVYEYLNPQPPPPQSTHAISNKRGPHKPIGKGSAVSTPHHDEGDMTPRSKLDEQEENEPDRRARMRIGALGATRWLAESTATLTEDLLKFFSNPALWTALNSAETSPWMEVENFGWGQPNVRKAGWGLIQALLKSHKAQLESAVPVIGTAILRSAWIELDTLVQGTMWQPLLLFLKQFPQCWTIDASKRVEENDGSGSDDDSDVEQSAPKTSSSAVLPSGSQAYSDFLGFLQLGCSGSPIQGYPAVVIIVSSIPSNIFVSSTVDPSASSLSSFFTSFWAALDGRALSSLHRIASSAAFLSSLLECTVFLIKRIRNDGARSAEGNSLLQGTSPDTIVREQFSRVWAELASGKLKVEERAAARLLAQTLEALHALDQSLLEVTWTVIVDALKISVGKKENASLVSAVLKVFYDRFRKEDNLLKKRGQALMDDVLQLALGQCEASLTEPVALGEHQENSGFALMSGILDRFRDGLFTNGAFSDRLDLLFAQNGYQLLSLCNSLVLSYLLHRKNEPRALAVWHSLLSGIAGSAMSDKLPDQKPIVILLDAAQKGQLPEYLKPQAGELDGLVGQLLEAGLDEPVKSEKLAFVKQILISADYFISPSTSETLWQVIIAAFISNVTTLIQGEGVHLPTIDACIDLIQATVARALSEITLVEVVLPDIFLYSYLIPISTAPLGEEVDETPSQVTGKELWCEWVKVSADDTRNRVVDAIKDRLRELVSNTSVQSAPEDILVLIAQNPPGLSPEIIRDILPSPADLDEALEVLAPDAIDPSIAVLDPLIPPSAKTTSHEKIRAAQSTDRRGFSVYARSVTTLLHALGDDRKLARGNLWALRHFFVLSVYAQDIVNVPTAISRSPIFGDKINTDSLVDIIARCRQISVYLLSSSAAQDDDKWRRFVLDRLLVDPAMTKSPEGFTQLQKFLFDTVVHAKNGDGLRDARVLKMVLDSVLQDRIPIDEAELWLQFARKTERTAPQTAMTIISGITQSGAEPPKLDRYRNELAANIPGIKAANANTQGLLSLRRLAASAPDPDSDIVFLQPTRAVNVVKGCQAWVLAEDDDDEELDEEVESAMLPIFMHLAPILQNVPGSHWAFTFDLLEGVLERVSPKGDENEQDPNDEAASLVALARALRLLQVLEALAQRNKALMTEWSERRMNILVIVRDLSILGNDAENATSTPRSACRELVLSIVQSLPVSLIDETTLSKMCHLIEDSSTPVQKMAYQLLKVASQKRTEYFVIEAGVDTEAAVNAVLPAELLNILQRDLQFNRAAEADDDSYNSQGQNIFGYLLGWMLVFDLFQDASFKVKSSYIEQLRDLNLILDHFIPCFLSLLRLDQGGYAKVFKLDLWAVDRFYVDLYEPGGLHSIPVLTAHLYYRALLTIPSLFHSWILDCKDRQLTNTVTNYTSTYFSPVLIRSELEHVRSHAVADGLADENMSVKVATAVNEVAAAYSVDEHQLEIKLRIPSDWPLHKIEIRDVKRVGVDENRWRAWVLGVQQTIWAHNGRIVDGLGLFKKNVTLHFEGQVECAICYSIISVMDGTLPKKPCKTCKNRFHAGCLYKWFNSSHSSSCPLCRSDII</sequence>
<dbReference type="CDD" id="cd16491">
    <property type="entry name" value="RING-CH-C4HC3_LTN1"/>
    <property type="match status" value="1"/>
</dbReference>
<feature type="domain" description="RING-type" evidence="18">
    <location>
        <begin position="1756"/>
        <end position="1803"/>
    </location>
</feature>
<feature type="region of interest" description="Disordered" evidence="17">
    <location>
        <begin position="240"/>
        <end position="297"/>
    </location>
</feature>
<evidence type="ECO:0000256" key="7">
    <source>
        <dbReference type="ARBA" id="ARBA00022490"/>
    </source>
</evidence>
<dbReference type="InterPro" id="IPR039804">
    <property type="entry name" value="RING-CH-C4HC3_LTN1"/>
</dbReference>
<comment type="subcellular location">
    <subcellularLocation>
        <location evidence="2">Cytoplasm</location>
        <location evidence="2">Cytosol</location>
    </subcellularLocation>
</comment>
<dbReference type="GO" id="GO:0072344">
    <property type="term" value="P:rescue of stalled ribosome"/>
    <property type="evidence" value="ECO:0007669"/>
    <property type="project" value="UniProtKB-UniRule"/>
</dbReference>
<dbReference type="InterPro" id="IPR013083">
    <property type="entry name" value="Znf_RING/FYVE/PHD"/>
</dbReference>
<dbReference type="GO" id="GO:0016567">
    <property type="term" value="P:protein ubiquitination"/>
    <property type="evidence" value="ECO:0007669"/>
    <property type="project" value="UniProtKB-UniPathway"/>
</dbReference>
<evidence type="ECO:0000256" key="1">
    <source>
        <dbReference type="ARBA" id="ARBA00000900"/>
    </source>
</evidence>
<dbReference type="EC" id="2.3.2.27" evidence="5 16"/>
<dbReference type="Pfam" id="PF13639">
    <property type="entry name" value="zf-RING_2"/>
    <property type="match status" value="1"/>
</dbReference>
<evidence type="ECO:0000256" key="8">
    <source>
        <dbReference type="ARBA" id="ARBA00022679"/>
    </source>
</evidence>
<keyword evidence="20" id="KW-1185">Reference proteome</keyword>
<dbReference type="PANTHER" id="PTHR12389">
    <property type="entry name" value="ZINC FINGER PROTEIN 294"/>
    <property type="match status" value="1"/>
</dbReference>
<organism evidence="19 20">
    <name type="scientific">Hypholoma sublateritium (strain FD-334 SS-4)</name>
    <dbReference type="NCBI Taxonomy" id="945553"/>
    <lineage>
        <taxon>Eukaryota</taxon>
        <taxon>Fungi</taxon>
        <taxon>Dikarya</taxon>
        <taxon>Basidiomycota</taxon>
        <taxon>Agaricomycotina</taxon>
        <taxon>Agaricomycetes</taxon>
        <taxon>Agaricomycetidae</taxon>
        <taxon>Agaricales</taxon>
        <taxon>Agaricineae</taxon>
        <taxon>Strophariaceae</taxon>
        <taxon>Hypholoma</taxon>
    </lineage>
</organism>
<evidence type="ECO:0000256" key="16">
    <source>
        <dbReference type="RuleBase" id="RU367090"/>
    </source>
</evidence>